<gene>
    <name evidence="6" type="ORF">OEZ85_001110</name>
</gene>
<dbReference type="InterPro" id="IPR001680">
    <property type="entry name" value="WD40_rpt"/>
</dbReference>
<accession>A0ABY8UME7</accession>
<feature type="repeat" description="WD" evidence="4">
    <location>
        <begin position="237"/>
        <end position="278"/>
    </location>
</feature>
<organism evidence="6 7">
    <name type="scientific">Tetradesmus obliquus</name>
    <name type="common">Green alga</name>
    <name type="synonym">Acutodesmus obliquus</name>
    <dbReference type="NCBI Taxonomy" id="3088"/>
    <lineage>
        <taxon>Eukaryota</taxon>
        <taxon>Viridiplantae</taxon>
        <taxon>Chlorophyta</taxon>
        <taxon>core chlorophytes</taxon>
        <taxon>Chlorophyceae</taxon>
        <taxon>CS clade</taxon>
        <taxon>Sphaeropleales</taxon>
        <taxon>Scenedesmaceae</taxon>
        <taxon>Tetradesmus</taxon>
    </lineage>
</organism>
<dbReference type="InterPro" id="IPR036322">
    <property type="entry name" value="WD40_repeat_dom_sf"/>
</dbReference>
<dbReference type="Pfam" id="PF11816">
    <property type="entry name" value="DUF3337"/>
    <property type="match status" value="1"/>
</dbReference>
<dbReference type="SUPFAM" id="SSF50978">
    <property type="entry name" value="WD40 repeat-like"/>
    <property type="match status" value="1"/>
</dbReference>
<evidence type="ECO:0000256" key="4">
    <source>
        <dbReference type="PROSITE-ProRule" id="PRU00221"/>
    </source>
</evidence>
<dbReference type="PANTHER" id="PTHR19862:SF14">
    <property type="entry name" value="WD REPEAT-CONTAINING PROTEIN 48"/>
    <property type="match status" value="1"/>
</dbReference>
<dbReference type="SMART" id="SM00320">
    <property type="entry name" value="WD40"/>
    <property type="match status" value="7"/>
</dbReference>
<comment type="similarity">
    <text evidence="1">Belongs to the WD repeat WDR48 family.</text>
</comment>
<dbReference type="PROSITE" id="PS00678">
    <property type="entry name" value="WD_REPEATS_1"/>
    <property type="match status" value="1"/>
</dbReference>
<name>A0ABY8UME7_TETOB</name>
<dbReference type="PROSITE" id="PS50082">
    <property type="entry name" value="WD_REPEATS_2"/>
    <property type="match status" value="3"/>
</dbReference>
<keyword evidence="2 4" id="KW-0853">WD repeat</keyword>
<protein>
    <recommendedName>
        <fullName evidence="8">Anaphase-promoting complex subunit 4 WD40 domain-containing protein</fullName>
    </recommendedName>
</protein>
<dbReference type="PRINTS" id="PR00320">
    <property type="entry name" value="GPROTEINBRPT"/>
</dbReference>
<dbReference type="InterPro" id="IPR020472">
    <property type="entry name" value="WD40_PAC1"/>
</dbReference>
<dbReference type="InterPro" id="IPR051246">
    <property type="entry name" value="WDR48"/>
</dbReference>
<evidence type="ECO:0000256" key="5">
    <source>
        <dbReference type="SAM" id="MobiDB-lite"/>
    </source>
</evidence>
<dbReference type="InterPro" id="IPR015943">
    <property type="entry name" value="WD40/YVTN_repeat-like_dom_sf"/>
</dbReference>
<dbReference type="InterPro" id="IPR021772">
    <property type="entry name" value="WDR48/Bun107"/>
</dbReference>
<dbReference type="Pfam" id="PF00400">
    <property type="entry name" value="WD40"/>
    <property type="match status" value="4"/>
</dbReference>
<reference evidence="6 7" key="1">
    <citation type="submission" date="2023-05" db="EMBL/GenBank/DDBJ databases">
        <title>A 100% complete, gapless, phased diploid assembly of the Scenedesmus obliquus UTEX 3031 genome.</title>
        <authorList>
            <person name="Biondi T.C."/>
            <person name="Hanschen E.R."/>
            <person name="Kwon T."/>
            <person name="Eng W."/>
            <person name="Kruse C.P.S."/>
            <person name="Koehler S.I."/>
            <person name="Kunde Y."/>
            <person name="Gleasner C.D."/>
            <person name="You Mak K.T."/>
            <person name="Polle J."/>
            <person name="Hovde B.T."/>
            <person name="Starkenburg S.R."/>
        </authorList>
    </citation>
    <scope>NUCLEOTIDE SEQUENCE [LARGE SCALE GENOMIC DNA]</scope>
    <source>
        <strain evidence="6 7">DOE0152z</strain>
    </source>
</reference>
<evidence type="ECO:0000256" key="3">
    <source>
        <dbReference type="ARBA" id="ARBA00022737"/>
    </source>
</evidence>
<feature type="region of interest" description="Disordered" evidence="5">
    <location>
        <begin position="366"/>
        <end position="393"/>
    </location>
</feature>
<sequence length="810" mass="86325">MYNAAASNGANKPKKERKLTVIFKHTTADQHVAGVEALAVAPDSSSLYTASRDSLVKRWHVGSAAGSRPQCSGSFEGHIDWVNDVLLYQDKLVSCSSDRTVKIWQAGEEVRCLHTVQHHSDYVTCLAASEAAGKLVSAGLRSEVITYDMQTLQAHLLMPYPSSSSSGSAASSTTDAAGSADAAAAAAAGGGGQPPQAPMRSVYALAMSSAGTLVAAGTTEAYIRLLDPRSGQKVMKLKGHTDNVRALLLNEEGTLLLSGSSDNTVRLWDLGQQRCVQTLNVHTDSVWCLAASPDFSVVYSGGRDQCLYATHMARRKAWLLAREPQPIRSIALANCGTRLWVSTTLSSVHGYDIPFEYCGTAVQQQQQQQQHSGQLPAADGSSNGPAAERLGSSGSSSAAAAAAAVPAGGRTLSGSASGRAVIGSSPSMRLRGSFDPGAGGEVPLLSPSVCIDGALGLVALPVLSNKRHVLTRDSNPPRARPSLFPLYCFGICAGLVALRVLSDKRHVLTRDSAGHVQLWDVLAGQPIQQLGQVDIADMERRLFRPLYVESWFTADIKLGALALNLEPPKCFAAECYALDLGVRDVPDDQKVNLGACLLRTALSKWAHEFSRLHMSGAPLPGLDDPGADQLPHFSDQLPPAVVSTDASGTAWRLGANAFTGREREGEHIPPWVAEAVLRGLLPYVKELKSAFVLLPAEGSGLPSLLQSRLNAPRILQVMKVANYCATKLAELNVPLATHEVGLSPDSQQPPENSGKQFLELTCNGLAVPYSMSLATIKKFIWKRSDDVVFHYRTLDPARLAPFPNFQLPEA</sequence>
<evidence type="ECO:0000256" key="1">
    <source>
        <dbReference type="ARBA" id="ARBA00006917"/>
    </source>
</evidence>
<dbReference type="CDD" id="cd00200">
    <property type="entry name" value="WD40"/>
    <property type="match status" value="1"/>
</dbReference>
<proteinExistence type="inferred from homology"/>
<dbReference type="Proteomes" id="UP001244341">
    <property type="component" value="Chromosome 15b"/>
</dbReference>
<dbReference type="Gene3D" id="2.130.10.10">
    <property type="entry name" value="YVTN repeat-like/Quinoprotein amine dehydrogenase"/>
    <property type="match status" value="2"/>
</dbReference>
<keyword evidence="7" id="KW-1185">Reference proteome</keyword>
<evidence type="ECO:0000313" key="7">
    <source>
        <dbReference type="Proteomes" id="UP001244341"/>
    </source>
</evidence>
<dbReference type="EMBL" id="CP126222">
    <property type="protein sequence ID" value="WIA22702.1"/>
    <property type="molecule type" value="Genomic_DNA"/>
</dbReference>
<evidence type="ECO:0000256" key="2">
    <source>
        <dbReference type="ARBA" id="ARBA00022574"/>
    </source>
</evidence>
<dbReference type="PANTHER" id="PTHR19862">
    <property type="entry name" value="WD REPEAT-CONTAINING PROTEIN 48"/>
    <property type="match status" value="1"/>
</dbReference>
<feature type="repeat" description="WD" evidence="4">
    <location>
        <begin position="28"/>
        <end position="61"/>
    </location>
</feature>
<keyword evidence="3" id="KW-0677">Repeat</keyword>
<feature type="repeat" description="WD" evidence="4">
    <location>
        <begin position="75"/>
        <end position="105"/>
    </location>
</feature>
<dbReference type="InterPro" id="IPR019775">
    <property type="entry name" value="WD40_repeat_CS"/>
</dbReference>
<dbReference type="PROSITE" id="PS50294">
    <property type="entry name" value="WD_REPEATS_REGION"/>
    <property type="match status" value="1"/>
</dbReference>
<evidence type="ECO:0000313" key="6">
    <source>
        <dbReference type="EMBL" id="WIA22702.1"/>
    </source>
</evidence>
<evidence type="ECO:0008006" key="8">
    <source>
        <dbReference type="Google" id="ProtNLM"/>
    </source>
</evidence>